<evidence type="ECO:0000256" key="2">
    <source>
        <dbReference type="RuleBase" id="RU003995"/>
    </source>
</evidence>
<dbReference type="PANTHER" id="PTHR33346">
    <property type="entry name" value="DEHYDRIN XERO 2-RELATED"/>
    <property type="match status" value="1"/>
</dbReference>
<comment type="similarity">
    <text evidence="1 2">Belongs to the plant dehydrin family.</text>
</comment>
<accession>A0ABD3RM05</accession>
<feature type="compositionally biased region" description="Basic and acidic residues" evidence="3">
    <location>
        <begin position="28"/>
        <end position="38"/>
    </location>
</feature>
<feature type="compositionally biased region" description="Basic and acidic residues" evidence="3">
    <location>
        <begin position="156"/>
        <end position="172"/>
    </location>
</feature>
<evidence type="ECO:0000256" key="1">
    <source>
        <dbReference type="ARBA" id="ARBA00008403"/>
    </source>
</evidence>
<comment type="caution">
    <text evidence="4">The sequence shown here is derived from an EMBL/GenBank/DDBJ whole genome shotgun (WGS) entry which is preliminary data.</text>
</comment>
<evidence type="ECO:0000256" key="3">
    <source>
        <dbReference type="SAM" id="MobiDB-lite"/>
    </source>
</evidence>
<proteinExistence type="inferred from homology"/>
<feature type="region of interest" description="Disordered" evidence="3">
    <location>
        <begin position="1"/>
        <end position="185"/>
    </location>
</feature>
<dbReference type="GO" id="GO:0009414">
    <property type="term" value="P:response to water deprivation"/>
    <property type="evidence" value="ECO:0007669"/>
    <property type="project" value="UniProtKB-ARBA"/>
</dbReference>
<reference evidence="4 5" key="1">
    <citation type="submission" date="2024-12" db="EMBL/GenBank/DDBJ databases">
        <title>The unique morphological basis and parallel evolutionary history of personate flowers in Penstemon.</title>
        <authorList>
            <person name="Depatie T.H."/>
            <person name="Wessinger C.A."/>
        </authorList>
    </citation>
    <scope>NUCLEOTIDE SEQUENCE [LARGE SCALE GENOMIC DNA]</scope>
    <source>
        <strain evidence="4">WTNN_2</strain>
        <tissue evidence="4">Leaf</tissue>
    </source>
</reference>
<dbReference type="PROSITE" id="PS00315">
    <property type="entry name" value="DEHYDRIN_1"/>
    <property type="match status" value="1"/>
</dbReference>
<dbReference type="AlphaFoldDB" id="A0ABD3RM05"/>
<feature type="compositionally biased region" description="Polar residues" evidence="3">
    <location>
        <begin position="175"/>
        <end position="185"/>
    </location>
</feature>
<dbReference type="InterPro" id="IPR030513">
    <property type="entry name" value="Dehydrin_CS"/>
</dbReference>
<dbReference type="InterPro" id="IPR000167">
    <property type="entry name" value="Dehydrin"/>
</dbReference>
<feature type="compositionally biased region" description="Low complexity" evidence="3">
    <location>
        <begin position="9"/>
        <end position="20"/>
    </location>
</feature>
<dbReference type="EMBL" id="JBJXBP010000008">
    <property type="protein sequence ID" value="KAL3813979.1"/>
    <property type="molecule type" value="Genomic_DNA"/>
</dbReference>
<sequence length="185" mass="21045">MAEQYPQGNANNTNSIASTTKEPGCFDFMRKKEEKLPQEDLVMTDQNAAEDQSKEEEKHTQLQRTHSHSSSSSEEEVEEGGERKKKKTKKGEETEQTDIFVPMEKCNEEENAERIETNEKKGFIEKIKEKLPGQHKKGEEEDVHAPPACDHSPGNDIKEKKGIIDKIKEKLPGQHKSNGNELKED</sequence>
<evidence type="ECO:0000313" key="5">
    <source>
        <dbReference type="Proteomes" id="UP001634393"/>
    </source>
</evidence>
<keyword evidence="5" id="KW-1185">Reference proteome</keyword>
<dbReference type="PROSITE" id="PS00823">
    <property type="entry name" value="DEHYDRIN_2"/>
    <property type="match status" value="1"/>
</dbReference>
<organism evidence="4 5">
    <name type="scientific">Penstemon smallii</name>
    <dbReference type="NCBI Taxonomy" id="265156"/>
    <lineage>
        <taxon>Eukaryota</taxon>
        <taxon>Viridiplantae</taxon>
        <taxon>Streptophyta</taxon>
        <taxon>Embryophyta</taxon>
        <taxon>Tracheophyta</taxon>
        <taxon>Spermatophyta</taxon>
        <taxon>Magnoliopsida</taxon>
        <taxon>eudicotyledons</taxon>
        <taxon>Gunneridae</taxon>
        <taxon>Pentapetalae</taxon>
        <taxon>asterids</taxon>
        <taxon>lamiids</taxon>
        <taxon>Lamiales</taxon>
        <taxon>Plantaginaceae</taxon>
        <taxon>Cheloneae</taxon>
        <taxon>Penstemon</taxon>
    </lineage>
</organism>
<dbReference type="Pfam" id="PF00257">
    <property type="entry name" value="Dehydrin"/>
    <property type="match status" value="1"/>
</dbReference>
<protein>
    <recommendedName>
        <fullName evidence="6">Dehydrin</fullName>
    </recommendedName>
</protein>
<feature type="compositionally biased region" description="Basic and acidic residues" evidence="3">
    <location>
        <begin position="105"/>
        <end position="139"/>
    </location>
</feature>
<dbReference type="PANTHER" id="PTHR33346:SF2">
    <property type="entry name" value="DEHYDRIN ERD14"/>
    <property type="match status" value="1"/>
</dbReference>
<gene>
    <name evidence="4" type="ORF">ACJIZ3_015247</name>
</gene>
<evidence type="ECO:0008006" key="6">
    <source>
        <dbReference type="Google" id="ProtNLM"/>
    </source>
</evidence>
<evidence type="ECO:0000313" key="4">
    <source>
        <dbReference type="EMBL" id="KAL3813979.1"/>
    </source>
</evidence>
<name>A0ABD3RM05_9LAMI</name>
<dbReference type="Proteomes" id="UP001634393">
    <property type="component" value="Unassembled WGS sequence"/>
</dbReference>
<feature type="compositionally biased region" description="Basic and acidic residues" evidence="3">
    <location>
        <begin position="51"/>
        <end position="60"/>
    </location>
</feature>